<accession>A0A3E0AKB8</accession>
<dbReference type="InterPro" id="IPR013785">
    <property type="entry name" value="Aldolase_TIM"/>
</dbReference>
<dbReference type="PANTHER" id="PTHR32502">
    <property type="entry name" value="N-ACETYLGALACTOSAMINE PERMEASE II COMPONENT-RELATED"/>
    <property type="match status" value="1"/>
</dbReference>
<dbReference type="InterPro" id="IPR012062">
    <property type="entry name" value="GatZ/KbaZ-like"/>
</dbReference>
<evidence type="ECO:0000313" key="3">
    <source>
        <dbReference type="Proteomes" id="UP000256388"/>
    </source>
</evidence>
<dbReference type="InterPro" id="IPR050303">
    <property type="entry name" value="GatZ_KbaZ_carbometab"/>
</dbReference>
<evidence type="ECO:0000313" key="2">
    <source>
        <dbReference type="EMBL" id="REG10340.1"/>
    </source>
</evidence>
<organism evidence="2 3">
    <name type="scientific">Pelolinea submarina</name>
    <dbReference type="NCBI Taxonomy" id="913107"/>
    <lineage>
        <taxon>Bacteria</taxon>
        <taxon>Bacillati</taxon>
        <taxon>Chloroflexota</taxon>
        <taxon>Anaerolineae</taxon>
        <taxon>Anaerolineales</taxon>
        <taxon>Anaerolineaceae</taxon>
        <taxon>Pelolinea</taxon>
    </lineage>
</organism>
<name>A0A3E0AKB8_9CHLR</name>
<comment type="pathway">
    <text evidence="1">Carbohydrate metabolism.</text>
</comment>
<dbReference type="Gene3D" id="3.20.20.70">
    <property type="entry name" value="Aldolase class I"/>
    <property type="match status" value="1"/>
</dbReference>
<dbReference type="Gene3D" id="1.10.400.20">
    <property type="entry name" value="putative tagatose 6-phosphate kinase domain like"/>
    <property type="match status" value="1"/>
</dbReference>
<dbReference type="RefSeq" id="WP_116223528.1">
    <property type="nucleotide sequence ID" value="NZ_AP018437.1"/>
</dbReference>
<reference evidence="2 3" key="1">
    <citation type="submission" date="2018-08" db="EMBL/GenBank/DDBJ databases">
        <title>Genomic Encyclopedia of Type Strains, Phase IV (KMG-IV): sequencing the most valuable type-strain genomes for metagenomic binning, comparative biology and taxonomic classification.</title>
        <authorList>
            <person name="Goeker M."/>
        </authorList>
    </citation>
    <scope>NUCLEOTIDE SEQUENCE [LARGE SCALE GENOMIC DNA]</scope>
    <source>
        <strain evidence="2 3">DSM 23923</strain>
    </source>
</reference>
<sequence>MDSAVFSSSLPLREKIHSHRSGLPVGVFAVCSSHADVLRAAMRLLQSSREALLIEATCNQVNQEGGYTGMTPQHFRTYVCELAKEENFPCERILLGGDHLGPNPWRALPAEQAMQKSEQLVRAYAAAGFVKIHLDASMPCGGEEALSVAEIAARSARLCAACEQAAFERPAAYKPLYVIGTEVPAPGGINAQAPGQPHITRVDDVAEMLAVHRQIFLRFGLADALERVIAVVVSPGVEFGNREIFPFRSDQTGNLSGFIERQEGMVYEAHSTDYQSPQALRSMVGGHFAILKVGPALTFALREALFNLAAIENELPNLPAGERSRLVDTLLETMRSDPRYWQDHYRGSAQEILFAMKYSFSDRIRYYWGYPQVQNAILTLIANLQRDDLPLALVSQFFPALYPSVFEGGIPANPRSFIQHSIMNVLAGYSAACG</sequence>
<keyword evidence="3" id="KW-1185">Reference proteome</keyword>
<dbReference type="PANTHER" id="PTHR32502:SF12">
    <property type="entry name" value="D-TAGATOSE-1,6-BISPHOSPHATE ALDOLASE SUBUNIT GATZ"/>
    <property type="match status" value="1"/>
</dbReference>
<comment type="caution">
    <text evidence="2">The sequence shown here is derived from an EMBL/GenBank/DDBJ whole genome shotgun (WGS) entry which is preliminary data.</text>
</comment>
<dbReference type="Pfam" id="PF08013">
    <property type="entry name" value="GatZ_KbaZ-like"/>
    <property type="match status" value="1"/>
</dbReference>
<dbReference type="PIRSF" id="PIRSF009264">
    <property type="entry name" value="TagBP_ald_AgaZ"/>
    <property type="match status" value="1"/>
</dbReference>
<dbReference type="OrthoDB" id="152972at2"/>
<dbReference type="GO" id="GO:0005975">
    <property type="term" value="P:carbohydrate metabolic process"/>
    <property type="evidence" value="ECO:0007669"/>
    <property type="project" value="InterPro"/>
</dbReference>
<dbReference type="SUPFAM" id="SSF51569">
    <property type="entry name" value="Aldolase"/>
    <property type="match status" value="1"/>
</dbReference>
<dbReference type="GO" id="GO:0009401">
    <property type="term" value="P:phosphoenolpyruvate-dependent sugar phosphotransferase system"/>
    <property type="evidence" value="ECO:0007669"/>
    <property type="project" value="TreeGrafter"/>
</dbReference>
<evidence type="ECO:0000256" key="1">
    <source>
        <dbReference type="ARBA" id="ARBA00005007"/>
    </source>
</evidence>
<dbReference type="GO" id="GO:0005886">
    <property type="term" value="C:plasma membrane"/>
    <property type="evidence" value="ECO:0007669"/>
    <property type="project" value="TreeGrafter"/>
</dbReference>
<proteinExistence type="predicted"/>
<dbReference type="Proteomes" id="UP000256388">
    <property type="component" value="Unassembled WGS sequence"/>
</dbReference>
<gene>
    <name evidence="2" type="ORF">DFR64_0195</name>
</gene>
<dbReference type="EMBL" id="QUMS01000001">
    <property type="protein sequence ID" value="REG10340.1"/>
    <property type="molecule type" value="Genomic_DNA"/>
</dbReference>
<protein>
    <submittedName>
        <fullName evidence="2">Tagatose-bisphosphate aldolase noncatalytic subunit</fullName>
    </submittedName>
</protein>
<dbReference type="AlphaFoldDB" id="A0A3E0AKB8"/>